<proteinExistence type="predicted"/>
<feature type="region of interest" description="Disordered" evidence="1">
    <location>
        <begin position="1"/>
        <end position="36"/>
    </location>
</feature>
<name>W2TGP5_NECAM</name>
<gene>
    <name evidence="2" type="ORF">NECAME_08810</name>
</gene>
<reference evidence="3" key="1">
    <citation type="journal article" date="2014" name="Nat. Genet.">
        <title>Genome of the human hookworm Necator americanus.</title>
        <authorList>
            <person name="Tang Y.T."/>
            <person name="Gao X."/>
            <person name="Rosa B.A."/>
            <person name="Abubucker S."/>
            <person name="Hallsworth-Pepin K."/>
            <person name="Martin J."/>
            <person name="Tyagi R."/>
            <person name="Heizer E."/>
            <person name="Zhang X."/>
            <person name="Bhonagiri-Palsikar V."/>
            <person name="Minx P."/>
            <person name="Warren W.C."/>
            <person name="Wang Q."/>
            <person name="Zhan B."/>
            <person name="Hotez P.J."/>
            <person name="Sternberg P.W."/>
            <person name="Dougall A."/>
            <person name="Gaze S.T."/>
            <person name="Mulvenna J."/>
            <person name="Sotillo J."/>
            <person name="Ranganathan S."/>
            <person name="Rabelo E.M."/>
            <person name="Wilson R.K."/>
            <person name="Felgner P.L."/>
            <person name="Bethony J."/>
            <person name="Hawdon J.M."/>
            <person name="Gasser R.B."/>
            <person name="Loukas A."/>
            <person name="Mitreva M."/>
        </authorList>
    </citation>
    <scope>NUCLEOTIDE SEQUENCE [LARGE SCALE GENOMIC DNA]</scope>
</reference>
<feature type="compositionally biased region" description="Polar residues" evidence="1">
    <location>
        <begin position="1"/>
        <end position="14"/>
    </location>
</feature>
<keyword evidence="3" id="KW-1185">Reference proteome</keyword>
<dbReference type="EMBL" id="KI658882">
    <property type="protein sequence ID" value="ETN81008.1"/>
    <property type="molecule type" value="Genomic_DNA"/>
</dbReference>
<evidence type="ECO:0000313" key="3">
    <source>
        <dbReference type="Proteomes" id="UP000053676"/>
    </source>
</evidence>
<dbReference type="KEGG" id="nai:NECAME_08810"/>
<evidence type="ECO:0000313" key="2">
    <source>
        <dbReference type="EMBL" id="ETN81008.1"/>
    </source>
</evidence>
<dbReference type="AlphaFoldDB" id="W2TGP5"/>
<dbReference type="Proteomes" id="UP000053676">
    <property type="component" value="Unassembled WGS sequence"/>
</dbReference>
<organism evidence="2 3">
    <name type="scientific">Necator americanus</name>
    <name type="common">Human hookworm</name>
    <dbReference type="NCBI Taxonomy" id="51031"/>
    <lineage>
        <taxon>Eukaryota</taxon>
        <taxon>Metazoa</taxon>
        <taxon>Ecdysozoa</taxon>
        <taxon>Nematoda</taxon>
        <taxon>Chromadorea</taxon>
        <taxon>Rhabditida</taxon>
        <taxon>Rhabditina</taxon>
        <taxon>Rhabditomorpha</taxon>
        <taxon>Strongyloidea</taxon>
        <taxon>Ancylostomatidae</taxon>
        <taxon>Bunostominae</taxon>
        <taxon>Necator</taxon>
    </lineage>
</organism>
<evidence type="ECO:0000256" key="1">
    <source>
        <dbReference type="SAM" id="MobiDB-lite"/>
    </source>
</evidence>
<accession>W2TGP5</accession>
<feature type="compositionally biased region" description="Basic residues" evidence="1">
    <location>
        <begin position="17"/>
        <end position="31"/>
    </location>
</feature>
<protein>
    <submittedName>
        <fullName evidence="2">Uncharacterized protein</fullName>
    </submittedName>
</protein>
<sequence length="59" mass="7078">MSSKQQRTLNQSTQKMKERKTRKLVHRKRSGMKSGFLRSTNLIQTYHYNIRTIEQLTLP</sequence>